<feature type="domain" description="RCK N-terminal" evidence="3">
    <location>
        <begin position="107"/>
        <end position="225"/>
    </location>
</feature>
<feature type="domain" description="RCK C-terminal" evidence="4">
    <location>
        <begin position="252"/>
        <end position="337"/>
    </location>
</feature>
<dbReference type="RefSeq" id="WP_007045417.1">
    <property type="nucleotide sequence ID" value="NZ_AGJL01000102.1"/>
</dbReference>
<dbReference type="GO" id="GO:0006813">
    <property type="term" value="P:potassium ion transport"/>
    <property type="evidence" value="ECO:0007669"/>
    <property type="project" value="InterPro"/>
</dbReference>
<dbReference type="PANTHER" id="PTHR43833:SF13">
    <property type="entry name" value="POTASSIUM CHANNEL PROTEIN 2-RELATED"/>
    <property type="match status" value="1"/>
</dbReference>
<keyword evidence="2" id="KW-0472">Membrane</keyword>
<evidence type="ECO:0000313" key="6">
    <source>
        <dbReference type="Proteomes" id="UP000003706"/>
    </source>
</evidence>
<evidence type="ECO:0000256" key="2">
    <source>
        <dbReference type="SAM" id="Phobius"/>
    </source>
</evidence>
<dbReference type="STRING" id="647171.MetfoDRAFT_1999"/>
<dbReference type="InterPro" id="IPR050721">
    <property type="entry name" value="Trk_Ktr_HKT_K-transport"/>
</dbReference>
<keyword evidence="2" id="KW-1133">Transmembrane helix</keyword>
<dbReference type="PROSITE" id="PS51201">
    <property type="entry name" value="RCK_N"/>
    <property type="match status" value="1"/>
</dbReference>
<dbReference type="SUPFAM" id="SSF116726">
    <property type="entry name" value="TrkA C-terminal domain-like"/>
    <property type="match status" value="1"/>
</dbReference>
<dbReference type="OrthoDB" id="43518at2157"/>
<keyword evidence="6" id="KW-1185">Reference proteome</keyword>
<evidence type="ECO:0000259" key="4">
    <source>
        <dbReference type="PROSITE" id="PS51202"/>
    </source>
</evidence>
<dbReference type="InterPro" id="IPR036291">
    <property type="entry name" value="NAD(P)-bd_dom_sf"/>
</dbReference>
<dbReference type="Pfam" id="PF02254">
    <property type="entry name" value="TrkA_N"/>
    <property type="match status" value="1"/>
</dbReference>
<dbReference type="Gene3D" id="1.10.287.70">
    <property type="match status" value="1"/>
</dbReference>
<dbReference type="Gene3D" id="3.40.50.720">
    <property type="entry name" value="NAD(P)-binding Rossmann-like Domain"/>
    <property type="match status" value="1"/>
</dbReference>
<dbReference type="GO" id="GO:0008324">
    <property type="term" value="F:monoatomic cation transmembrane transporter activity"/>
    <property type="evidence" value="ECO:0007669"/>
    <property type="project" value="InterPro"/>
</dbReference>
<evidence type="ECO:0000259" key="3">
    <source>
        <dbReference type="PROSITE" id="PS51201"/>
    </source>
</evidence>
<dbReference type="InterPro" id="IPR006037">
    <property type="entry name" value="RCK_C"/>
</dbReference>
<dbReference type="Gene3D" id="3.30.70.1450">
    <property type="entry name" value="Regulator of K+ conductance, C-terminal domain"/>
    <property type="match status" value="1"/>
</dbReference>
<evidence type="ECO:0000256" key="1">
    <source>
        <dbReference type="ARBA" id="ARBA00004651"/>
    </source>
</evidence>
<dbReference type="InterPro" id="IPR013099">
    <property type="entry name" value="K_chnl_dom"/>
</dbReference>
<feature type="transmembrane region" description="Helical" evidence="2">
    <location>
        <begin position="32"/>
        <end position="52"/>
    </location>
</feature>
<sequence length="338" mass="38236">METSKKILYTIIFVFLLIFSYSFAIMKIENLSFLDALYFSIITITTTGYGDYTPTTYEGRILTIIYLFFGIGIVMYLFGIIAQFIIEGEFKNLVRMRKMENRIKELKNHYIICGFGRTGKIVVNKFKEDDIPFIVIDINKEILKEELDKDPNFNFIVGDARRDETLKRAKIKSARGLIATLPTDADNVFITLSAKGLNPEIKVVAKADEEEAIKKLKRAGADKVVSPYMIGGLRMAEVAVRPGILDFVSTFINIAKYEYGEDIELKKFVVEESSEVDGKSLCDSQIRKASGVTVLGIRKGDRMIINPSPNIVINAGDEIYAFGSDKQLKYLENMVKKQ</sequence>
<dbReference type="AlphaFoldDB" id="H1L1S5"/>
<dbReference type="GO" id="GO:0005886">
    <property type="term" value="C:plasma membrane"/>
    <property type="evidence" value="ECO:0007669"/>
    <property type="project" value="UniProtKB-SubCell"/>
</dbReference>
<evidence type="ECO:0000313" key="5">
    <source>
        <dbReference type="EMBL" id="EHP83197.1"/>
    </source>
</evidence>
<dbReference type="SUPFAM" id="SSF51735">
    <property type="entry name" value="NAD(P)-binding Rossmann-fold domains"/>
    <property type="match status" value="1"/>
</dbReference>
<keyword evidence="2" id="KW-0812">Transmembrane</keyword>
<dbReference type="PANTHER" id="PTHR43833">
    <property type="entry name" value="POTASSIUM CHANNEL PROTEIN 2-RELATED-RELATED"/>
    <property type="match status" value="1"/>
</dbReference>
<feature type="transmembrane region" description="Helical" evidence="2">
    <location>
        <begin position="7"/>
        <end position="26"/>
    </location>
</feature>
<dbReference type="InterPro" id="IPR003148">
    <property type="entry name" value="RCK_N"/>
</dbReference>
<dbReference type="EMBL" id="AGJL01000102">
    <property type="protein sequence ID" value="EHP83197.1"/>
    <property type="molecule type" value="Genomic_DNA"/>
</dbReference>
<protein>
    <submittedName>
        <fullName evidence="5">TrkA-N domain protein</fullName>
    </submittedName>
</protein>
<dbReference type="Pfam" id="PF02080">
    <property type="entry name" value="TrkA_C"/>
    <property type="match status" value="1"/>
</dbReference>
<feature type="transmembrane region" description="Helical" evidence="2">
    <location>
        <begin position="64"/>
        <end position="86"/>
    </location>
</feature>
<proteinExistence type="predicted"/>
<dbReference type="PROSITE" id="PS51202">
    <property type="entry name" value="RCK_C"/>
    <property type="match status" value="1"/>
</dbReference>
<dbReference type="Proteomes" id="UP000003706">
    <property type="component" value="Unassembled WGS sequence"/>
</dbReference>
<reference evidence="5 6" key="1">
    <citation type="submission" date="2011-09" db="EMBL/GenBank/DDBJ databases">
        <title>The draft genome of Methanotorris formicicus Mc-S-70.</title>
        <authorList>
            <consortium name="US DOE Joint Genome Institute (JGI-PGF)"/>
            <person name="Lucas S."/>
            <person name="Han J."/>
            <person name="Lapidus A."/>
            <person name="Cheng J.-F."/>
            <person name="Goodwin L."/>
            <person name="Pitluck S."/>
            <person name="Peters L."/>
            <person name="Land M.L."/>
            <person name="Hauser L."/>
            <person name="Sieprawska-Lupa M."/>
            <person name="Takai K."/>
            <person name="Miyazaki J."/>
            <person name="Whitman W."/>
            <person name="Woyke T.J."/>
        </authorList>
    </citation>
    <scope>NUCLEOTIDE SEQUENCE [LARGE SCALE GENOMIC DNA]</scope>
    <source>
        <strain evidence="5 6">Mc-S-70</strain>
    </source>
</reference>
<dbReference type="PATRIC" id="fig|647171.4.peg.1917"/>
<organism evidence="5 6">
    <name type="scientific">Methanotorris formicicus Mc-S-70</name>
    <dbReference type="NCBI Taxonomy" id="647171"/>
    <lineage>
        <taxon>Archaea</taxon>
        <taxon>Methanobacteriati</taxon>
        <taxon>Methanobacteriota</taxon>
        <taxon>Methanomada group</taxon>
        <taxon>Methanococci</taxon>
        <taxon>Methanococcales</taxon>
        <taxon>Methanocaldococcaceae</taxon>
        <taxon>Methanotorris</taxon>
    </lineage>
</organism>
<comment type="caution">
    <text evidence="5">The sequence shown here is derived from an EMBL/GenBank/DDBJ whole genome shotgun (WGS) entry which is preliminary data.</text>
</comment>
<comment type="subcellular location">
    <subcellularLocation>
        <location evidence="1">Cell membrane</location>
        <topology evidence="1">Multi-pass membrane protein</topology>
    </subcellularLocation>
</comment>
<dbReference type="Pfam" id="PF07885">
    <property type="entry name" value="Ion_trans_2"/>
    <property type="match status" value="1"/>
</dbReference>
<gene>
    <name evidence="5" type="ORF">MetfoDRAFT_1999</name>
</gene>
<dbReference type="SUPFAM" id="SSF81324">
    <property type="entry name" value="Voltage-gated potassium channels"/>
    <property type="match status" value="1"/>
</dbReference>
<dbReference type="InterPro" id="IPR036721">
    <property type="entry name" value="RCK_C_sf"/>
</dbReference>
<name>H1L1S5_9EURY</name>
<accession>H1L1S5</accession>